<gene>
    <name evidence="1" type="ORF">SAMN04487928_1553</name>
</gene>
<evidence type="ECO:0000313" key="1">
    <source>
        <dbReference type="EMBL" id="SFQ46929.1"/>
    </source>
</evidence>
<proteinExistence type="predicted"/>
<dbReference type="Proteomes" id="UP000182624">
    <property type="component" value="Unassembled WGS sequence"/>
</dbReference>
<sequence>MIYNYLYMADTAMMHLVTNGRVLMGELQKDNTVYVYVDESGSITKTNISNNRYFVIAMVFTDNPIAIRRLFKKKISQMIKKDSKRKKEIILNKEIKGSELSETEKIKIYHHILAHGSDKIELGVIVLDNNYTNDKFIENHARTFNYMVQVFFDSCFRKHSKYMTGNGNIEILLDEQNVATGAKYDLEEYLNQQLTIKNPICDKFFASYTDSKNEKLVQLADFLANTFYRNIEKKDRDSADSVKMWMNSLCGDDVFDFSEAHDIELNVK</sequence>
<dbReference type="OrthoDB" id="1997788at2"/>
<evidence type="ECO:0000313" key="2">
    <source>
        <dbReference type="Proteomes" id="UP000182624"/>
    </source>
</evidence>
<dbReference type="InterPro" id="IPR024524">
    <property type="entry name" value="DUF3800"/>
</dbReference>
<dbReference type="EMBL" id="FOXO01000055">
    <property type="protein sequence ID" value="SFQ46929.1"/>
    <property type="molecule type" value="Genomic_DNA"/>
</dbReference>
<evidence type="ECO:0008006" key="3">
    <source>
        <dbReference type="Google" id="ProtNLM"/>
    </source>
</evidence>
<dbReference type="Pfam" id="PF12686">
    <property type="entry name" value="DUF3800"/>
    <property type="match status" value="1"/>
</dbReference>
<keyword evidence="2" id="KW-1185">Reference proteome</keyword>
<dbReference type="AlphaFoldDB" id="A0A1I5YRQ8"/>
<reference evidence="2" key="1">
    <citation type="submission" date="2016-10" db="EMBL/GenBank/DDBJ databases">
        <authorList>
            <person name="Varghese N."/>
            <person name="Submissions S."/>
        </authorList>
    </citation>
    <scope>NUCLEOTIDE SEQUENCE [LARGE SCALE GENOMIC DNA]</scope>
    <source>
        <strain evidence="2">P18</strain>
    </source>
</reference>
<accession>A0A1I5YRQ8</accession>
<dbReference type="RefSeq" id="WP_074892095.1">
    <property type="nucleotide sequence ID" value="NZ_FOXO01000055.1"/>
</dbReference>
<protein>
    <recommendedName>
        <fullName evidence="3">DUF3800 domain-containing protein</fullName>
    </recommendedName>
</protein>
<organism evidence="1 2">
    <name type="scientific">Butyrivibrio proteoclasticus</name>
    <dbReference type="NCBI Taxonomy" id="43305"/>
    <lineage>
        <taxon>Bacteria</taxon>
        <taxon>Bacillati</taxon>
        <taxon>Bacillota</taxon>
        <taxon>Clostridia</taxon>
        <taxon>Lachnospirales</taxon>
        <taxon>Lachnospiraceae</taxon>
        <taxon>Butyrivibrio</taxon>
    </lineage>
</organism>
<name>A0A1I5YRQ8_9FIRM</name>